<dbReference type="PANTHER" id="PTHR12606">
    <property type="entry name" value="SENTRIN/SUMO-SPECIFIC PROTEASE"/>
    <property type="match status" value="1"/>
</dbReference>
<dbReference type="InterPro" id="IPR003653">
    <property type="entry name" value="Peptidase_C48_C"/>
</dbReference>
<evidence type="ECO:0000256" key="2">
    <source>
        <dbReference type="ARBA" id="ARBA00022670"/>
    </source>
</evidence>
<evidence type="ECO:0000256" key="1">
    <source>
        <dbReference type="ARBA" id="ARBA00005234"/>
    </source>
</evidence>
<dbReference type="PhylomeDB" id="A0A068TU36"/>
<dbReference type="GO" id="GO:0016929">
    <property type="term" value="F:deSUMOylase activity"/>
    <property type="evidence" value="ECO:0007669"/>
    <property type="project" value="TreeGrafter"/>
</dbReference>
<dbReference type="InParanoid" id="A0A068TU36"/>
<evidence type="ECO:0000313" key="7">
    <source>
        <dbReference type="EMBL" id="CDO98863.1"/>
    </source>
</evidence>
<keyword evidence="5" id="KW-0788">Thiol protease</keyword>
<proteinExistence type="inferred from homology"/>
<keyword evidence="8" id="KW-1185">Reference proteome</keyword>
<evidence type="ECO:0000256" key="5">
    <source>
        <dbReference type="ARBA" id="ARBA00022807"/>
    </source>
</evidence>
<dbReference type="SUPFAM" id="SSF54001">
    <property type="entry name" value="Cysteine proteinases"/>
    <property type="match status" value="1"/>
</dbReference>
<evidence type="ECO:0000256" key="3">
    <source>
        <dbReference type="ARBA" id="ARBA00022786"/>
    </source>
</evidence>
<dbReference type="Proteomes" id="UP000295252">
    <property type="component" value="Chromosome V"/>
</dbReference>
<evidence type="ECO:0000259" key="6">
    <source>
        <dbReference type="PROSITE" id="PS50600"/>
    </source>
</evidence>
<dbReference type="STRING" id="49390.A0A068TU36"/>
<dbReference type="FunCoup" id="A0A068TU36">
    <property type="interactions" value="612"/>
</dbReference>
<gene>
    <name evidence="7" type="ORF">GSCOC_T00025809001</name>
</gene>
<dbReference type="Pfam" id="PF02902">
    <property type="entry name" value="Peptidase_C48"/>
    <property type="match status" value="1"/>
</dbReference>
<dbReference type="Gene3D" id="3.40.395.10">
    <property type="entry name" value="Adenoviral Proteinase, Chain A"/>
    <property type="match status" value="1"/>
</dbReference>
<feature type="domain" description="Ubiquitin-like protease family profile" evidence="6">
    <location>
        <begin position="309"/>
        <end position="481"/>
    </location>
</feature>
<dbReference type="InterPro" id="IPR038765">
    <property type="entry name" value="Papain-like_cys_pep_sf"/>
</dbReference>
<dbReference type="GO" id="GO:0016926">
    <property type="term" value="P:protein desumoylation"/>
    <property type="evidence" value="ECO:0007669"/>
    <property type="project" value="TreeGrafter"/>
</dbReference>
<dbReference type="GO" id="GO:0005634">
    <property type="term" value="C:nucleus"/>
    <property type="evidence" value="ECO:0007669"/>
    <property type="project" value="TreeGrafter"/>
</dbReference>
<dbReference type="GO" id="GO:0006508">
    <property type="term" value="P:proteolysis"/>
    <property type="evidence" value="ECO:0007669"/>
    <property type="project" value="UniProtKB-KW"/>
</dbReference>
<comment type="similarity">
    <text evidence="1">Belongs to the peptidase C48 family.</text>
</comment>
<dbReference type="EMBL" id="HG739087">
    <property type="protein sequence ID" value="CDO98863.1"/>
    <property type="molecule type" value="Genomic_DNA"/>
</dbReference>
<dbReference type="AlphaFoldDB" id="A0A068TU36"/>
<dbReference type="FunFam" id="3.40.395.10:FF:000005">
    <property type="entry name" value="Ubiquitin-like-specific protease ESD4"/>
    <property type="match status" value="1"/>
</dbReference>
<dbReference type="MEROPS" id="C48.A02"/>
<evidence type="ECO:0000256" key="4">
    <source>
        <dbReference type="ARBA" id="ARBA00022801"/>
    </source>
</evidence>
<keyword evidence="3" id="KW-0833">Ubl conjugation pathway</keyword>
<reference evidence="8" key="1">
    <citation type="journal article" date="2014" name="Science">
        <title>The coffee genome provides insight into the convergent evolution of caffeine biosynthesis.</title>
        <authorList>
            <person name="Denoeud F."/>
            <person name="Carretero-Paulet L."/>
            <person name="Dereeper A."/>
            <person name="Droc G."/>
            <person name="Guyot R."/>
            <person name="Pietrella M."/>
            <person name="Zheng C."/>
            <person name="Alberti A."/>
            <person name="Anthony F."/>
            <person name="Aprea G."/>
            <person name="Aury J.M."/>
            <person name="Bento P."/>
            <person name="Bernard M."/>
            <person name="Bocs S."/>
            <person name="Campa C."/>
            <person name="Cenci A."/>
            <person name="Combes M.C."/>
            <person name="Crouzillat D."/>
            <person name="Da Silva C."/>
            <person name="Daddiego L."/>
            <person name="De Bellis F."/>
            <person name="Dussert S."/>
            <person name="Garsmeur O."/>
            <person name="Gayraud T."/>
            <person name="Guignon V."/>
            <person name="Jahn K."/>
            <person name="Jamilloux V."/>
            <person name="Joet T."/>
            <person name="Labadie K."/>
            <person name="Lan T."/>
            <person name="Leclercq J."/>
            <person name="Lepelley M."/>
            <person name="Leroy T."/>
            <person name="Li L.T."/>
            <person name="Librado P."/>
            <person name="Lopez L."/>
            <person name="Munoz A."/>
            <person name="Noel B."/>
            <person name="Pallavicini A."/>
            <person name="Perrotta G."/>
            <person name="Poncet V."/>
            <person name="Pot D."/>
            <person name="Priyono X."/>
            <person name="Rigoreau M."/>
            <person name="Rouard M."/>
            <person name="Rozas J."/>
            <person name="Tranchant-Dubreuil C."/>
            <person name="VanBuren R."/>
            <person name="Zhang Q."/>
            <person name="Andrade A.C."/>
            <person name="Argout X."/>
            <person name="Bertrand B."/>
            <person name="de Kochko A."/>
            <person name="Graziosi G."/>
            <person name="Henry R.J."/>
            <person name="Jayarama X."/>
            <person name="Ming R."/>
            <person name="Nagai C."/>
            <person name="Rounsley S."/>
            <person name="Sankoff D."/>
            <person name="Giuliano G."/>
            <person name="Albert V.A."/>
            <person name="Wincker P."/>
            <person name="Lashermes P."/>
        </authorList>
    </citation>
    <scope>NUCLEOTIDE SEQUENCE [LARGE SCALE GENOMIC DNA]</scope>
    <source>
        <strain evidence="8">cv. DH200-94</strain>
    </source>
</reference>
<name>A0A068TU36_COFCA</name>
<dbReference type="OMA" id="ANRWTIL"/>
<organism evidence="7 8">
    <name type="scientific">Coffea canephora</name>
    <name type="common">Robusta coffee</name>
    <dbReference type="NCBI Taxonomy" id="49390"/>
    <lineage>
        <taxon>Eukaryota</taxon>
        <taxon>Viridiplantae</taxon>
        <taxon>Streptophyta</taxon>
        <taxon>Embryophyta</taxon>
        <taxon>Tracheophyta</taxon>
        <taxon>Spermatophyta</taxon>
        <taxon>Magnoliopsida</taxon>
        <taxon>eudicotyledons</taxon>
        <taxon>Gunneridae</taxon>
        <taxon>Pentapetalae</taxon>
        <taxon>asterids</taxon>
        <taxon>lamiids</taxon>
        <taxon>Gentianales</taxon>
        <taxon>Rubiaceae</taxon>
        <taxon>Ixoroideae</taxon>
        <taxon>Gardenieae complex</taxon>
        <taxon>Bertiereae - Coffeeae clade</taxon>
        <taxon>Coffeeae</taxon>
        <taxon>Coffea</taxon>
    </lineage>
</organism>
<dbReference type="PROSITE" id="PS50600">
    <property type="entry name" value="ULP_PROTEASE"/>
    <property type="match status" value="1"/>
</dbReference>
<dbReference type="PANTHER" id="PTHR12606:SF1">
    <property type="entry name" value="UBIQUITIN-LIKE-SPECIFIC PROTEASE 1A"/>
    <property type="match status" value="1"/>
</dbReference>
<sequence>MGALTSNRKRGYDFSSSVNYGSLVSNSPVSKKSRLPASINQTTGRTDRITAVFQFFRYPVEKTLFKREPHAPVRRHRGVSSVNLGNSASKVSYKVGSADEMGNLLSGQYKSTKRSALDTLRFNEEDKKVTEVAKEEVQEVSEDSSIEEVEILEVREDQKWKDGNGVVDEDSRKFDGIAVDKDSRPSSSSAMTNVSDGILKVETTEKLLESLSLSQELGVPQESVHKKLLYVAERRNDKINSLNFQIEYTEKQLQLQQLLRPQKKEEAAKKDVTAEAFKPLTEEEETEVNRALSNSSRRKLLVTHENSNISITGEVLQCLRPRAWLNDEVINLYLELLKERERREPKKFLNCHFFNTFFFKKLVSGKGGYNYQSVRRWTSQKKLGYCIFDCDKIFVPIHKEVHWCLAVINKKDEKFQYLDSLGGVDSQVIKVLARYIVDEVKDKCGKGIDVSSWQQEFVADLPEQENGFDCGVFMIKYADFYSRDIGLCFNQEHMPYFRLRTALEILRSKAE</sequence>
<dbReference type="Gramene" id="CDO98863">
    <property type="protein sequence ID" value="CDO98863"/>
    <property type="gene ID" value="GSCOC_T00025809001"/>
</dbReference>
<evidence type="ECO:0000313" key="8">
    <source>
        <dbReference type="Proteomes" id="UP000295252"/>
    </source>
</evidence>
<keyword evidence="2" id="KW-0645">Protease</keyword>
<accession>A0A068TU36</accession>
<dbReference type="OrthoDB" id="1939479at2759"/>
<keyword evidence="4" id="KW-0378">Hydrolase</keyword>
<protein>
    <recommendedName>
        <fullName evidence="6">Ubiquitin-like protease family profile domain-containing protein</fullName>
    </recommendedName>
</protein>